<gene>
    <name evidence="2" type="ORF">EEJ42_10510</name>
</gene>
<evidence type="ECO:0000313" key="2">
    <source>
        <dbReference type="EMBL" id="RNG30452.1"/>
    </source>
</evidence>
<comment type="caution">
    <text evidence="2">The sequence shown here is derived from an EMBL/GenBank/DDBJ whole genome shotgun (WGS) entry which is preliminary data.</text>
</comment>
<proteinExistence type="predicted"/>
<sequence>MSDPSAAADTRELAVLRDFYCEHTSTKSRVLALVAHADGPPSLKAVLTCRDVEHAQLAAEILRSVLACGAPLAPELKTQADTLAMEMPDAVTASFREAIEAARTGGWLVEKEQLSYWPDEETQAAVDRWRTRLEDNNLSRLSAPVIRHVYFTEYQVTDTVAFFNSATSMGWQPAGPFPLDLSDPLHAMEATIHLTAPSLDLPGAQVLSTGSSVRVLDPEQGDELADWSPEGFSADFGPGVRYEEDPTGPGMSEQEWERINPLPDFATLFSVQRGSDEWQFTPRTAYILHTALGVLGDEGHEAARAFADETLTEEDEDHATVFTELPEATWSQNFAWRRQFARAANDLAQDIAVGQRPVPRCVAERVALDCALDEAREQAKAFARITPSYDRLPRHRDDAWERVEDALLDSGEPSDDGLPPFWGTAPEQWFEPFPDTAPRAVDRGYPPRWEATPTSED</sequence>
<protein>
    <submittedName>
        <fullName evidence="2">Uncharacterized protein</fullName>
    </submittedName>
</protein>
<dbReference type="AlphaFoldDB" id="A0A3M8WK61"/>
<reference evidence="2 3" key="1">
    <citation type="submission" date="2018-11" db="EMBL/GenBank/DDBJ databases">
        <title>The Potential of Streptomyces as Biocontrol Agents against the Tomato grey mould, Botrytis cinerea (Gray mold) Frontiers in Microbiology.</title>
        <authorList>
            <person name="Li D."/>
        </authorList>
    </citation>
    <scope>NUCLEOTIDE SEQUENCE [LARGE SCALE GENOMIC DNA]</scope>
    <source>
        <strain evidence="2 3">NEAU-LD23</strain>
    </source>
</reference>
<keyword evidence="3" id="KW-1185">Reference proteome</keyword>
<dbReference type="RefSeq" id="WP_123099691.1">
    <property type="nucleotide sequence ID" value="NZ_RIBZ01000138.1"/>
</dbReference>
<dbReference type="Proteomes" id="UP000275401">
    <property type="component" value="Unassembled WGS sequence"/>
</dbReference>
<name>A0A3M8WK61_9ACTN</name>
<organism evidence="2 3">
    <name type="scientific">Streptomyces botrytidirepellens</name>
    <dbReference type="NCBI Taxonomy" id="2486417"/>
    <lineage>
        <taxon>Bacteria</taxon>
        <taxon>Bacillati</taxon>
        <taxon>Actinomycetota</taxon>
        <taxon>Actinomycetes</taxon>
        <taxon>Kitasatosporales</taxon>
        <taxon>Streptomycetaceae</taxon>
        <taxon>Streptomyces</taxon>
    </lineage>
</organism>
<evidence type="ECO:0000256" key="1">
    <source>
        <dbReference type="SAM" id="MobiDB-lite"/>
    </source>
</evidence>
<feature type="region of interest" description="Disordered" evidence="1">
    <location>
        <begin position="409"/>
        <end position="457"/>
    </location>
</feature>
<dbReference type="EMBL" id="RIBZ01000138">
    <property type="protein sequence ID" value="RNG30452.1"/>
    <property type="molecule type" value="Genomic_DNA"/>
</dbReference>
<accession>A0A3M8WK61</accession>
<evidence type="ECO:0000313" key="3">
    <source>
        <dbReference type="Proteomes" id="UP000275401"/>
    </source>
</evidence>